<reference evidence="1 2" key="1">
    <citation type="submission" date="2020-08" db="EMBL/GenBank/DDBJ databases">
        <title>Genomic Encyclopedia of Type Strains, Phase IV (KMG-V): Genome sequencing to study the core and pangenomes of soil and plant-associated prokaryotes.</title>
        <authorList>
            <person name="Whitman W."/>
        </authorList>
    </citation>
    <scope>NUCLEOTIDE SEQUENCE [LARGE SCALE GENOMIC DNA]</scope>
    <source>
        <strain evidence="1 2">M8UP14</strain>
    </source>
</reference>
<organism evidence="1 2">
    <name type="scientific">Granulicella aggregans</name>
    <dbReference type="NCBI Taxonomy" id="474949"/>
    <lineage>
        <taxon>Bacteria</taxon>
        <taxon>Pseudomonadati</taxon>
        <taxon>Acidobacteriota</taxon>
        <taxon>Terriglobia</taxon>
        <taxon>Terriglobales</taxon>
        <taxon>Acidobacteriaceae</taxon>
        <taxon>Granulicella</taxon>
    </lineage>
</organism>
<accession>A0A7W7ZF80</accession>
<evidence type="ECO:0000313" key="1">
    <source>
        <dbReference type="EMBL" id="MBB5058840.1"/>
    </source>
</evidence>
<protein>
    <submittedName>
        <fullName evidence="1">Uncharacterized protein</fullName>
    </submittedName>
</protein>
<sequence>MLKFNFRIRMNGKVKAKCDRHPNYDPSTKGKDFINDRCGTCKEIADLYDSKTVLEKALKNFERRVVPWQTIRKSIRENPEIK</sequence>
<keyword evidence="2" id="KW-1185">Reference proteome</keyword>
<name>A0A7W7ZF80_9BACT</name>
<proteinExistence type="predicted"/>
<comment type="caution">
    <text evidence="1">The sequence shown here is derived from an EMBL/GenBank/DDBJ whole genome shotgun (WGS) entry which is preliminary data.</text>
</comment>
<dbReference type="EMBL" id="JACHIP010000005">
    <property type="protein sequence ID" value="MBB5058840.1"/>
    <property type="molecule type" value="Genomic_DNA"/>
</dbReference>
<dbReference type="Proteomes" id="UP000540989">
    <property type="component" value="Unassembled WGS sequence"/>
</dbReference>
<dbReference type="AlphaFoldDB" id="A0A7W7ZF80"/>
<evidence type="ECO:0000313" key="2">
    <source>
        <dbReference type="Proteomes" id="UP000540989"/>
    </source>
</evidence>
<gene>
    <name evidence="1" type="ORF">HDF16_003563</name>
</gene>